<dbReference type="RefSeq" id="WP_218286539.1">
    <property type="nucleotide sequence ID" value="NZ_CP076448.1"/>
</dbReference>
<name>A0A975U4B4_9PROT</name>
<accession>A0A975U4B4</accession>
<evidence type="ECO:0000313" key="1">
    <source>
        <dbReference type="EMBL" id="QXM25483.1"/>
    </source>
</evidence>
<dbReference type="KEGG" id="elio:KO353_04445"/>
<dbReference type="EMBL" id="CP076448">
    <property type="protein sequence ID" value="QXM25483.1"/>
    <property type="molecule type" value="Genomic_DNA"/>
</dbReference>
<proteinExistence type="predicted"/>
<protein>
    <submittedName>
        <fullName evidence="1">Uncharacterized protein</fullName>
    </submittedName>
</protein>
<dbReference type="Proteomes" id="UP000694001">
    <property type="component" value="Chromosome"/>
</dbReference>
<gene>
    <name evidence="1" type="ORF">KO353_04445</name>
</gene>
<sequence length="198" mass="21366">MPVILASDPNAEECRSALVLVRLNPAAKRYAVEPVGVTDAGFAARLAREAVAAAFEGGADWTRVRPGDLVPPEPAAPKRVDPATVRPGHPAWARLVEETFAVGASMIPPEERAATRERLVAEALARGWSPVDLGKQILREAAERQDATHIDPRWHRSAPDPIALATGTQPDPATLWSRVTRAPRQGETTLAERQRAGF</sequence>
<keyword evidence="2" id="KW-1185">Reference proteome</keyword>
<reference evidence="1" key="1">
    <citation type="submission" date="2021-06" db="EMBL/GenBank/DDBJ databases">
        <title>Elioraea tepida, sp. nov., a moderately thermophilic aerobic anoxygenic phototrophic bacterium isolated from an alkaline siliceous hot spring mat community in Yellowstone National Park, WY, USA.</title>
        <authorList>
            <person name="Saini M.K."/>
            <person name="Yoshida S."/>
            <person name="Sebastian A."/>
            <person name="Hirose S."/>
            <person name="Hara E."/>
            <person name="Tamaki H."/>
            <person name="Soulier N.T."/>
            <person name="Albert I."/>
            <person name="Hanada S."/>
            <person name="Bryant D.A."/>
            <person name="Tank M."/>
        </authorList>
    </citation>
    <scope>NUCLEOTIDE SEQUENCE</scope>
    <source>
        <strain evidence="1">MS-P2</strain>
    </source>
</reference>
<evidence type="ECO:0000313" key="2">
    <source>
        <dbReference type="Proteomes" id="UP000694001"/>
    </source>
</evidence>
<organism evidence="1 2">
    <name type="scientific">Elioraea tepida</name>
    <dbReference type="NCBI Taxonomy" id="2843330"/>
    <lineage>
        <taxon>Bacteria</taxon>
        <taxon>Pseudomonadati</taxon>
        <taxon>Pseudomonadota</taxon>
        <taxon>Alphaproteobacteria</taxon>
        <taxon>Acetobacterales</taxon>
        <taxon>Elioraeaceae</taxon>
        <taxon>Elioraea</taxon>
    </lineage>
</organism>
<dbReference type="AlphaFoldDB" id="A0A975U4B4"/>